<dbReference type="GO" id="GO:0005789">
    <property type="term" value="C:endoplasmic reticulum membrane"/>
    <property type="evidence" value="ECO:0007669"/>
    <property type="project" value="TreeGrafter"/>
</dbReference>
<feature type="transmembrane region" description="Helical" evidence="8">
    <location>
        <begin position="249"/>
        <end position="271"/>
    </location>
</feature>
<keyword evidence="3" id="KW-0813">Transport</keyword>
<dbReference type="GO" id="GO:0046964">
    <property type="term" value="F:3'-phosphoadenosine 5'-phosphosulfate transmembrane transporter activity"/>
    <property type="evidence" value="ECO:0007669"/>
    <property type="project" value="TreeGrafter"/>
</dbReference>
<evidence type="ECO:0000256" key="3">
    <source>
        <dbReference type="ARBA" id="ARBA00022448"/>
    </source>
</evidence>
<evidence type="ECO:0000256" key="5">
    <source>
        <dbReference type="ARBA" id="ARBA00022989"/>
    </source>
</evidence>
<evidence type="ECO:0000313" key="10">
    <source>
        <dbReference type="Proteomes" id="UP001177023"/>
    </source>
</evidence>
<proteinExistence type="inferred from homology"/>
<dbReference type="PANTHER" id="PTHR10778">
    <property type="entry name" value="SOLUTE CARRIER FAMILY 35 MEMBER B"/>
    <property type="match status" value="1"/>
</dbReference>
<comment type="similarity">
    <text evidence="2">Belongs to the nucleotide-sugar transporter family. SLC35B subfamily.</text>
</comment>
<evidence type="ECO:0000256" key="6">
    <source>
        <dbReference type="ARBA" id="ARBA00023136"/>
    </source>
</evidence>
<evidence type="ECO:0000313" key="9">
    <source>
        <dbReference type="EMBL" id="CAJ0586451.1"/>
    </source>
</evidence>
<accession>A0AA36DH48</accession>
<dbReference type="InterPro" id="IPR037185">
    <property type="entry name" value="EmrE-like"/>
</dbReference>
<evidence type="ECO:0000256" key="1">
    <source>
        <dbReference type="ARBA" id="ARBA00004141"/>
    </source>
</evidence>
<keyword evidence="5 8" id="KW-1133">Transmembrane helix</keyword>
<feature type="transmembrane region" description="Helical" evidence="8">
    <location>
        <begin position="376"/>
        <end position="397"/>
    </location>
</feature>
<keyword evidence="10" id="KW-1185">Reference proteome</keyword>
<feature type="transmembrane region" description="Helical" evidence="8">
    <location>
        <begin position="35"/>
        <end position="56"/>
    </location>
</feature>
<dbReference type="InterPro" id="IPR013657">
    <property type="entry name" value="SCL35B1-4/HUT1"/>
</dbReference>
<evidence type="ECO:0000256" key="4">
    <source>
        <dbReference type="ARBA" id="ARBA00022692"/>
    </source>
</evidence>
<sequence>MDNNSVLNFLYDKVLEGFTQARDISPDELAWPLKLLLILLGYSTVALPCFVFIYYVRQRYTGREGKEPNSLLGQLAKAFAIGHPEYLLAQPLVNETSPKKKEESSNARRHLWNDLLALAFFFMGIQSTLVMMGFFQERIITQGYPSSTDPLIMDKFGDAQFLVFCNRIIALVIVFVVLGYNWSRQPPHVPPFYQHAWTSFSNTISSWCQYEALKYVSFPTQTICKASKVVATMVMGTIVRGQRYSCAEYLCGAFIAAGASVFLLASSSAGIGETTTTVSGMILMFGYLVFDAFTLNWQKKLFDVKPKVSKYQMMFGVNVFSAVLCAVSLAEQGTLFTSMEFATTHRGFIRDVFLLSLSGATGQLFIYSTIERFGPIVFSVIMTIRQMLSILLSSFYYGHPMSAWAFVGFFLVFGAMFSDIYRRYSRQQIAPAKGGKHQG</sequence>
<evidence type="ECO:0000256" key="7">
    <source>
        <dbReference type="ARBA" id="ARBA00039668"/>
    </source>
</evidence>
<feature type="transmembrane region" description="Helical" evidence="8">
    <location>
        <begin position="159"/>
        <end position="180"/>
    </location>
</feature>
<comment type="caution">
    <text evidence="9">The sequence shown here is derived from an EMBL/GenBank/DDBJ whole genome shotgun (WGS) entry which is preliminary data.</text>
</comment>
<gene>
    <name evidence="9" type="ORF">MSPICULIGERA_LOCUS24456</name>
</gene>
<dbReference type="Proteomes" id="UP001177023">
    <property type="component" value="Unassembled WGS sequence"/>
</dbReference>
<dbReference type="SUPFAM" id="SSF103481">
    <property type="entry name" value="Multidrug resistance efflux transporter EmrE"/>
    <property type="match status" value="1"/>
</dbReference>
<name>A0AA36DH48_9BILA</name>
<feature type="transmembrane region" description="Helical" evidence="8">
    <location>
        <begin position="277"/>
        <end position="295"/>
    </location>
</feature>
<feature type="transmembrane region" description="Helical" evidence="8">
    <location>
        <begin position="348"/>
        <end position="367"/>
    </location>
</feature>
<feature type="transmembrane region" description="Helical" evidence="8">
    <location>
        <begin position="115"/>
        <end position="135"/>
    </location>
</feature>
<protein>
    <recommendedName>
        <fullName evidence="7">Adenosine 3'-phospho 5'-phosphosulfate transporter 1</fullName>
    </recommendedName>
</protein>
<reference evidence="9" key="1">
    <citation type="submission" date="2023-06" db="EMBL/GenBank/DDBJ databases">
        <authorList>
            <person name="Delattre M."/>
        </authorList>
    </citation>
    <scope>NUCLEOTIDE SEQUENCE</scope>
    <source>
        <strain evidence="9">AF72</strain>
    </source>
</reference>
<feature type="non-terminal residue" evidence="9">
    <location>
        <position position="439"/>
    </location>
</feature>
<dbReference type="EMBL" id="CATQJA010002708">
    <property type="protein sequence ID" value="CAJ0586451.1"/>
    <property type="molecule type" value="Genomic_DNA"/>
</dbReference>
<dbReference type="PANTHER" id="PTHR10778:SF13">
    <property type="entry name" value="ADENOSINE 3'-PHOSPHO 5'-PHOSPHOSULFATE TRANSPORTER 1"/>
    <property type="match status" value="1"/>
</dbReference>
<keyword evidence="6 8" id="KW-0472">Membrane</keyword>
<organism evidence="9 10">
    <name type="scientific">Mesorhabditis spiculigera</name>
    <dbReference type="NCBI Taxonomy" id="96644"/>
    <lineage>
        <taxon>Eukaryota</taxon>
        <taxon>Metazoa</taxon>
        <taxon>Ecdysozoa</taxon>
        <taxon>Nematoda</taxon>
        <taxon>Chromadorea</taxon>
        <taxon>Rhabditida</taxon>
        <taxon>Rhabditina</taxon>
        <taxon>Rhabditomorpha</taxon>
        <taxon>Rhabditoidea</taxon>
        <taxon>Rhabditidae</taxon>
        <taxon>Mesorhabditinae</taxon>
        <taxon>Mesorhabditis</taxon>
    </lineage>
</organism>
<feature type="transmembrane region" description="Helical" evidence="8">
    <location>
        <begin position="403"/>
        <end position="421"/>
    </location>
</feature>
<evidence type="ECO:0000256" key="8">
    <source>
        <dbReference type="SAM" id="Phobius"/>
    </source>
</evidence>
<dbReference type="GO" id="GO:0000139">
    <property type="term" value="C:Golgi membrane"/>
    <property type="evidence" value="ECO:0007669"/>
    <property type="project" value="TreeGrafter"/>
</dbReference>
<evidence type="ECO:0000256" key="2">
    <source>
        <dbReference type="ARBA" id="ARBA00010694"/>
    </source>
</evidence>
<comment type="subcellular location">
    <subcellularLocation>
        <location evidence="1">Membrane</location>
        <topology evidence="1">Multi-pass membrane protein</topology>
    </subcellularLocation>
</comment>
<keyword evidence="4 8" id="KW-0812">Transmembrane</keyword>
<feature type="transmembrane region" description="Helical" evidence="8">
    <location>
        <begin position="315"/>
        <end position="336"/>
    </location>
</feature>
<dbReference type="AlphaFoldDB" id="A0AA36DH48"/>
<dbReference type="Pfam" id="PF08449">
    <property type="entry name" value="UAA"/>
    <property type="match status" value="1"/>
</dbReference>